<feature type="signal peptide" evidence="1">
    <location>
        <begin position="1"/>
        <end position="21"/>
    </location>
</feature>
<sequence length="177" mass="20203">MIRTLKWLIVATSLVAGLAQAQERDPNAVTISDLSWTDESFLSTQRATIDRLAREKLGSQVRGNKTDLNTLQRIIDRELIDQDDAITQQALGVVMGDLMLKDEKELEWKVYEDKLGRSRALCAMTVEECLFPVTMLSRRMRVGLKPDVKKIYVEALELIAESLPELPYGEVREYRAY</sequence>
<evidence type="ECO:0000256" key="1">
    <source>
        <dbReference type="SAM" id="SignalP"/>
    </source>
</evidence>
<reference evidence="3" key="2">
    <citation type="submission" date="2023-01" db="EMBL/GenBank/DDBJ databases">
        <title>Gilvimarinus xylanilyticus HB14 isolated from Caulerpa lentillifera aquaculture base in Hainan, China.</title>
        <authorList>
            <person name="Zhang Y.-J."/>
        </authorList>
    </citation>
    <scope>NUCLEOTIDE SEQUENCE</scope>
    <source>
        <strain evidence="3">HB14</strain>
    </source>
</reference>
<dbReference type="Pfam" id="PF12713">
    <property type="entry name" value="DUF3806"/>
    <property type="match status" value="1"/>
</dbReference>
<dbReference type="InterPro" id="IPR024266">
    <property type="entry name" value="DUF3806"/>
</dbReference>
<name>A0A9X2HY94_9GAMM</name>
<evidence type="ECO:0000259" key="2">
    <source>
        <dbReference type="Pfam" id="PF12713"/>
    </source>
</evidence>
<accession>A0A9X2HY94</accession>
<dbReference type="Proteomes" id="UP001139319">
    <property type="component" value="Unassembled WGS sequence"/>
</dbReference>
<keyword evidence="1" id="KW-0732">Signal</keyword>
<feature type="domain" description="DUF3806" evidence="2">
    <location>
        <begin position="67"/>
        <end position="152"/>
    </location>
</feature>
<dbReference type="AlphaFoldDB" id="A0A9X2HY94"/>
<keyword evidence="4" id="KW-1185">Reference proteome</keyword>
<evidence type="ECO:0000313" key="4">
    <source>
        <dbReference type="Proteomes" id="UP001139319"/>
    </source>
</evidence>
<feature type="chain" id="PRO_5040768377" evidence="1">
    <location>
        <begin position="22"/>
        <end position="177"/>
    </location>
</feature>
<dbReference type="RefSeq" id="WP_253966980.1">
    <property type="nucleotide sequence ID" value="NZ_JAMFTH010000001.1"/>
</dbReference>
<dbReference type="Gene3D" id="1.20.120.1090">
    <property type="match status" value="1"/>
</dbReference>
<organism evidence="3 4">
    <name type="scientific">Gilvimarinus xylanilyticus</name>
    <dbReference type="NCBI Taxonomy" id="2944139"/>
    <lineage>
        <taxon>Bacteria</taxon>
        <taxon>Pseudomonadati</taxon>
        <taxon>Pseudomonadota</taxon>
        <taxon>Gammaproteobacteria</taxon>
        <taxon>Cellvibrionales</taxon>
        <taxon>Cellvibrionaceae</taxon>
        <taxon>Gilvimarinus</taxon>
    </lineage>
</organism>
<comment type="caution">
    <text evidence="3">The sequence shown here is derived from an EMBL/GenBank/DDBJ whole genome shotgun (WGS) entry which is preliminary data.</text>
</comment>
<proteinExistence type="predicted"/>
<dbReference type="EMBL" id="JAMFTH010000001">
    <property type="protein sequence ID" value="MCP8898711.1"/>
    <property type="molecule type" value="Genomic_DNA"/>
</dbReference>
<reference evidence="3" key="1">
    <citation type="submission" date="2022-05" db="EMBL/GenBank/DDBJ databases">
        <authorList>
            <person name="Sun H.-N."/>
        </authorList>
    </citation>
    <scope>NUCLEOTIDE SEQUENCE</scope>
    <source>
        <strain evidence="3">HB14</strain>
    </source>
</reference>
<protein>
    <submittedName>
        <fullName evidence="3">DUF3806 domain-containing protein</fullName>
    </submittedName>
</protein>
<evidence type="ECO:0000313" key="3">
    <source>
        <dbReference type="EMBL" id="MCP8898711.1"/>
    </source>
</evidence>
<gene>
    <name evidence="3" type="ORF">M6D89_05290</name>
</gene>